<dbReference type="GO" id="GO:0050570">
    <property type="term" value="F:4-hydroxythreonine-4-phosphate dehydrogenase activity"/>
    <property type="evidence" value="ECO:0007669"/>
    <property type="project" value="UniProtKB-EC"/>
</dbReference>
<evidence type="ECO:0000256" key="2">
    <source>
        <dbReference type="ARBA" id="ARBA00023002"/>
    </source>
</evidence>
<keyword evidence="3" id="KW-0520">NAD</keyword>
<reference evidence="4" key="2">
    <citation type="submission" date="2021-04" db="EMBL/GenBank/DDBJ databases">
        <authorList>
            <person name="Gilroy R."/>
        </authorList>
    </citation>
    <scope>NUCLEOTIDE SEQUENCE</scope>
    <source>
        <strain evidence="4">687</strain>
    </source>
</reference>
<evidence type="ECO:0000313" key="5">
    <source>
        <dbReference type="Proteomes" id="UP000824150"/>
    </source>
</evidence>
<protein>
    <submittedName>
        <fullName evidence="4">4-hydroxythreonine-4-phosphate dehydrogenase PdxA</fullName>
        <ecNumber evidence="4">1.1.1.262</ecNumber>
    </submittedName>
</protein>
<dbReference type="GO" id="GO:0051287">
    <property type="term" value="F:NAD binding"/>
    <property type="evidence" value="ECO:0007669"/>
    <property type="project" value="InterPro"/>
</dbReference>
<keyword evidence="1" id="KW-0479">Metal-binding</keyword>
<comment type="caution">
    <text evidence="4">The sequence shown here is derived from an EMBL/GenBank/DDBJ whole genome shotgun (WGS) entry which is preliminary data.</text>
</comment>
<dbReference type="EMBL" id="JAHLFG010000096">
    <property type="protein sequence ID" value="MBU3827556.1"/>
    <property type="molecule type" value="Genomic_DNA"/>
</dbReference>
<keyword evidence="2 4" id="KW-0560">Oxidoreductase</keyword>
<evidence type="ECO:0000313" key="4">
    <source>
        <dbReference type="EMBL" id="MBU3827556.1"/>
    </source>
</evidence>
<evidence type="ECO:0000256" key="1">
    <source>
        <dbReference type="ARBA" id="ARBA00022723"/>
    </source>
</evidence>
<dbReference type="PANTHER" id="PTHR30004">
    <property type="entry name" value="4-HYDROXYTHREONINE-4-PHOSPHATE DEHYDROGENASE"/>
    <property type="match status" value="1"/>
</dbReference>
<evidence type="ECO:0000256" key="3">
    <source>
        <dbReference type="ARBA" id="ARBA00023027"/>
    </source>
</evidence>
<name>A0A9E2NST3_9GAMM</name>
<dbReference type="PANTHER" id="PTHR30004:SF6">
    <property type="entry name" value="D-THREONATE 4-PHOSPHATE DEHYDROGENASE"/>
    <property type="match status" value="1"/>
</dbReference>
<organism evidence="4 5">
    <name type="scientific">Candidatus Anaerobiospirillum merdipullorum</name>
    <dbReference type="NCBI Taxonomy" id="2838450"/>
    <lineage>
        <taxon>Bacteria</taxon>
        <taxon>Pseudomonadati</taxon>
        <taxon>Pseudomonadota</taxon>
        <taxon>Gammaproteobacteria</taxon>
        <taxon>Aeromonadales</taxon>
        <taxon>Succinivibrionaceae</taxon>
        <taxon>Anaerobiospirillum</taxon>
    </lineage>
</organism>
<dbReference type="Gene3D" id="3.40.718.10">
    <property type="entry name" value="Isopropylmalate Dehydrogenase"/>
    <property type="match status" value="1"/>
</dbReference>
<dbReference type="NCBIfam" id="TIGR00557">
    <property type="entry name" value="pdxA"/>
    <property type="match status" value="1"/>
</dbReference>
<dbReference type="InterPro" id="IPR005255">
    <property type="entry name" value="PdxA_fam"/>
</dbReference>
<dbReference type="SUPFAM" id="SSF53659">
    <property type="entry name" value="Isocitrate/Isopropylmalate dehydrogenase-like"/>
    <property type="match status" value="1"/>
</dbReference>
<gene>
    <name evidence="4" type="primary">pdxA</name>
    <name evidence="4" type="ORF">IAA31_08750</name>
</gene>
<accession>A0A9E2NST3</accession>
<dbReference type="GO" id="GO:0046872">
    <property type="term" value="F:metal ion binding"/>
    <property type="evidence" value="ECO:0007669"/>
    <property type="project" value="UniProtKB-KW"/>
</dbReference>
<sequence length="336" mass="35871">MRKPILGITMGDPAGIGSEITVKSLLKPELYQKCIPVVFGDAQQLRRAAAIINAPVEVHAINHPSEAQPSAQRIEVIDLNNVPADVPFGKVNAVCGKAAYEYIAKAVSYTKDFSIHAVVTAPLNKEALHQGGCPYPGHTEILANLTGTKDFSMMLVGPKLRVIHVSTHISLRKACDACTKERVYKVIHLADDTLKLMGFANPRIAVAGLNPHCGEGGLFGDEEINEIIPAVQAAQAEGLNVSGPIAPDTVFHRAANKGEFDIVVVMYHDQGHIPLKVLGFSSGVNVTVGLPCIRTSVDHGTAFEIAGRGIADCESMDTALDLGAIMATTRFKDKLQ</sequence>
<proteinExistence type="predicted"/>
<reference evidence="4" key="1">
    <citation type="journal article" date="2021" name="PeerJ">
        <title>Extensive microbial diversity within the chicken gut microbiome revealed by metagenomics and culture.</title>
        <authorList>
            <person name="Gilroy R."/>
            <person name="Ravi A."/>
            <person name="Getino M."/>
            <person name="Pursley I."/>
            <person name="Horton D.L."/>
            <person name="Alikhan N.F."/>
            <person name="Baker D."/>
            <person name="Gharbi K."/>
            <person name="Hall N."/>
            <person name="Watson M."/>
            <person name="Adriaenssens E.M."/>
            <person name="Foster-Nyarko E."/>
            <person name="Jarju S."/>
            <person name="Secka A."/>
            <person name="Antonio M."/>
            <person name="Oren A."/>
            <person name="Chaudhuri R.R."/>
            <person name="La Ragione R."/>
            <person name="Hildebrand F."/>
            <person name="Pallen M.J."/>
        </authorList>
    </citation>
    <scope>NUCLEOTIDE SEQUENCE</scope>
    <source>
        <strain evidence="4">687</strain>
    </source>
</reference>
<dbReference type="EC" id="1.1.1.262" evidence="4"/>
<dbReference type="AlphaFoldDB" id="A0A9E2NST3"/>
<dbReference type="Proteomes" id="UP000824150">
    <property type="component" value="Unassembled WGS sequence"/>
</dbReference>
<dbReference type="Pfam" id="PF04166">
    <property type="entry name" value="PdxA"/>
    <property type="match status" value="1"/>
</dbReference>